<dbReference type="AlphaFoldDB" id="A0AAV7K2M5"/>
<comment type="similarity">
    <text evidence="1">Belongs to the peptidase S33 family. ABHD4/ABHD5 subfamily.</text>
</comment>
<gene>
    <name evidence="4" type="ORF">LOD99_2847</name>
</gene>
<evidence type="ECO:0000313" key="4">
    <source>
        <dbReference type="EMBL" id="KAI6654969.1"/>
    </source>
</evidence>
<evidence type="ECO:0000256" key="1">
    <source>
        <dbReference type="ARBA" id="ARBA00038097"/>
    </source>
</evidence>
<sequence>MKSCLGLQALPQKSEHMSSIESTEDTRDPMSVSLPDNTSDPLLQSDTIGMDIIQENTDSIIPPIGTPLEDITPPVDTPQGANMDPNLPLIDTTVTAGDKPEVLEEFNVESVQEVPEDQKEVPWVQEGIRAPPLSDKFYSIAPESKEEIMSSDVLREGVTKRVPIHEGDNVPLKVTPMVSSPPPAPVVPTQHSLQKQQKFYESSLPDWSRYLWSLFYKSSPVLLNQSECRMLQALDNRYTLWNVNIAPNTFIHTLHIKHSSAYPSNRPPLLVLHGMGAGIGLFVKNLDTFSEHTDVYAIDILGFGRSSKPIFSNKPNELIGQFVQSIEDWRSAVGLKQLILLGHSFGGFIATNYALKFPDRVVKLVLAEPWGFPALTTSRGNRNARYKGFRCRVFILLVSMVTIYLKLFQPFSFIRWSFGFAKYLLLFTRSDLTKLFIGCVYPEELCSYIYHFNCQYPSGEMAFSNLHIPFGKCNYSLLPDRILQIDSGIPIHFLYGTDSWISSNSGFSSKYLLTNSVTVDIIEGASHHIYGENTGKFNLLVCEYLKQVC</sequence>
<dbReference type="InterPro" id="IPR000073">
    <property type="entry name" value="AB_hydrolase_1"/>
</dbReference>
<protein>
    <submittedName>
        <fullName evidence="4">Abhydrolase domain-containing protein 4-like</fullName>
    </submittedName>
</protein>
<proteinExistence type="inferred from homology"/>
<dbReference type="GO" id="GO:0006654">
    <property type="term" value="P:phosphatidic acid biosynthetic process"/>
    <property type="evidence" value="ECO:0007669"/>
    <property type="project" value="TreeGrafter"/>
</dbReference>
<dbReference type="InterPro" id="IPR029058">
    <property type="entry name" value="AB_hydrolase_fold"/>
</dbReference>
<reference evidence="4 5" key="1">
    <citation type="journal article" date="2023" name="BMC Biol.">
        <title>The compact genome of the sponge Oopsacas minuta (Hexactinellida) is lacking key metazoan core genes.</title>
        <authorList>
            <person name="Santini S."/>
            <person name="Schenkelaars Q."/>
            <person name="Jourda C."/>
            <person name="Duchesne M."/>
            <person name="Belahbib H."/>
            <person name="Rocher C."/>
            <person name="Selva M."/>
            <person name="Riesgo A."/>
            <person name="Vervoort M."/>
            <person name="Leys S.P."/>
            <person name="Kodjabachian L."/>
            <person name="Le Bivic A."/>
            <person name="Borchiellini C."/>
            <person name="Claverie J.M."/>
            <person name="Renard E."/>
        </authorList>
    </citation>
    <scope>NUCLEOTIDE SEQUENCE [LARGE SCALE GENOMIC DNA]</scope>
    <source>
        <strain evidence="4">SPO-2</strain>
    </source>
</reference>
<comment type="caution">
    <text evidence="4">The sequence shown here is derived from an EMBL/GenBank/DDBJ whole genome shotgun (WGS) entry which is preliminary data.</text>
</comment>
<dbReference type="PANTHER" id="PTHR42886">
    <property type="entry name" value="RE40534P-RELATED"/>
    <property type="match status" value="1"/>
</dbReference>
<dbReference type="EMBL" id="JAKMXF010000221">
    <property type="protein sequence ID" value="KAI6654969.1"/>
    <property type="molecule type" value="Genomic_DNA"/>
</dbReference>
<dbReference type="GO" id="GO:0005739">
    <property type="term" value="C:mitochondrion"/>
    <property type="evidence" value="ECO:0007669"/>
    <property type="project" value="TreeGrafter"/>
</dbReference>
<dbReference type="GO" id="GO:0042171">
    <property type="term" value="F:lysophosphatidic acid acyltransferase activity"/>
    <property type="evidence" value="ECO:0007669"/>
    <property type="project" value="TreeGrafter"/>
</dbReference>
<evidence type="ECO:0000313" key="5">
    <source>
        <dbReference type="Proteomes" id="UP001165289"/>
    </source>
</evidence>
<feature type="region of interest" description="Disordered" evidence="2">
    <location>
        <begin position="1"/>
        <end position="42"/>
    </location>
</feature>
<feature type="compositionally biased region" description="Basic and acidic residues" evidence="2">
    <location>
        <begin position="13"/>
        <end position="28"/>
    </location>
</feature>
<dbReference type="GO" id="GO:0052689">
    <property type="term" value="F:carboxylic ester hydrolase activity"/>
    <property type="evidence" value="ECO:0007669"/>
    <property type="project" value="TreeGrafter"/>
</dbReference>
<dbReference type="SUPFAM" id="SSF53474">
    <property type="entry name" value="alpha/beta-Hydrolases"/>
    <property type="match status" value="1"/>
</dbReference>
<accession>A0AAV7K2M5</accession>
<dbReference type="Pfam" id="PF00561">
    <property type="entry name" value="Abhydrolase_1"/>
    <property type="match status" value="1"/>
</dbReference>
<dbReference type="Gene3D" id="3.40.50.1820">
    <property type="entry name" value="alpha/beta hydrolase"/>
    <property type="match status" value="1"/>
</dbReference>
<name>A0AAV7K2M5_9METZ</name>
<dbReference type="PANTHER" id="PTHR42886:SF29">
    <property type="entry name" value="PUMMELIG, ISOFORM A"/>
    <property type="match status" value="1"/>
</dbReference>
<dbReference type="PRINTS" id="PR00111">
    <property type="entry name" value="ABHYDROLASE"/>
</dbReference>
<dbReference type="GO" id="GO:0055088">
    <property type="term" value="P:lipid homeostasis"/>
    <property type="evidence" value="ECO:0007669"/>
    <property type="project" value="TreeGrafter"/>
</dbReference>
<dbReference type="Proteomes" id="UP001165289">
    <property type="component" value="Unassembled WGS sequence"/>
</dbReference>
<organism evidence="4 5">
    <name type="scientific">Oopsacas minuta</name>
    <dbReference type="NCBI Taxonomy" id="111878"/>
    <lineage>
        <taxon>Eukaryota</taxon>
        <taxon>Metazoa</taxon>
        <taxon>Porifera</taxon>
        <taxon>Hexactinellida</taxon>
        <taxon>Hexasterophora</taxon>
        <taxon>Lyssacinosida</taxon>
        <taxon>Leucopsacidae</taxon>
        <taxon>Oopsacas</taxon>
    </lineage>
</organism>
<evidence type="ECO:0000256" key="2">
    <source>
        <dbReference type="SAM" id="MobiDB-lite"/>
    </source>
</evidence>
<feature type="domain" description="AB hydrolase-1" evidence="3">
    <location>
        <begin position="267"/>
        <end position="387"/>
    </location>
</feature>
<keyword evidence="5" id="KW-1185">Reference proteome</keyword>
<evidence type="ECO:0000259" key="3">
    <source>
        <dbReference type="Pfam" id="PF00561"/>
    </source>
</evidence>